<sequence length="229" mass="25606">MSNKKKETFRKTLTDDFLNAIKNEELVSGAQKVINSAVNVLEEEIAAGILAAKKIEKKILDVDDIRNDPDDLMNRIRRDTHEAVDLFLDAITALSKQVSALTATADKENKAKNQPVSKTKTEGTVTLLKTESPLKPGQSEVFKFVLFENSEQITKIKFQKSHLLGPNNQIINSRALKISPETINLKPNEEVEISIQLKLPKNALPGHYNAFIHDEDNSIVNILLKVEII</sequence>
<evidence type="ECO:0000313" key="2">
    <source>
        <dbReference type="Proteomes" id="UP001597548"/>
    </source>
</evidence>
<dbReference type="RefSeq" id="WP_194507192.1">
    <property type="nucleotide sequence ID" value="NZ_JADILU010000002.1"/>
</dbReference>
<organism evidence="1 2">
    <name type="scientific">Psychroserpens luteus</name>
    <dbReference type="NCBI Taxonomy" id="1434066"/>
    <lineage>
        <taxon>Bacteria</taxon>
        <taxon>Pseudomonadati</taxon>
        <taxon>Bacteroidota</taxon>
        <taxon>Flavobacteriia</taxon>
        <taxon>Flavobacteriales</taxon>
        <taxon>Flavobacteriaceae</taxon>
        <taxon>Psychroserpens</taxon>
    </lineage>
</organism>
<dbReference type="Proteomes" id="UP001597548">
    <property type="component" value="Unassembled WGS sequence"/>
</dbReference>
<name>A0ABW5ZR19_9FLAO</name>
<evidence type="ECO:0000313" key="1">
    <source>
        <dbReference type="EMBL" id="MFD2914102.1"/>
    </source>
</evidence>
<protein>
    <submittedName>
        <fullName evidence="1">Uncharacterized protein</fullName>
    </submittedName>
</protein>
<dbReference type="EMBL" id="JBHUOS010000001">
    <property type="protein sequence ID" value="MFD2914102.1"/>
    <property type="molecule type" value="Genomic_DNA"/>
</dbReference>
<reference evidence="2" key="1">
    <citation type="journal article" date="2019" name="Int. J. Syst. Evol. Microbiol.">
        <title>The Global Catalogue of Microorganisms (GCM) 10K type strain sequencing project: providing services to taxonomists for standard genome sequencing and annotation.</title>
        <authorList>
            <consortium name="The Broad Institute Genomics Platform"/>
            <consortium name="The Broad Institute Genome Sequencing Center for Infectious Disease"/>
            <person name="Wu L."/>
            <person name="Ma J."/>
        </authorList>
    </citation>
    <scope>NUCLEOTIDE SEQUENCE [LARGE SCALE GENOMIC DNA]</scope>
    <source>
        <strain evidence="2">KCTC 32514</strain>
    </source>
</reference>
<comment type="caution">
    <text evidence="1">The sequence shown here is derived from an EMBL/GenBank/DDBJ whole genome shotgun (WGS) entry which is preliminary data.</text>
</comment>
<keyword evidence="2" id="KW-1185">Reference proteome</keyword>
<proteinExistence type="predicted"/>
<gene>
    <name evidence="1" type="ORF">ACFS29_00495</name>
</gene>
<accession>A0ABW5ZR19</accession>